<comment type="caution">
    <text evidence="1">The sequence shown here is derived from an EMBL/GenBank/DDBJ whole genome shotgun (WGS) entry which is preliminary data.</text>
</comment>
<keyword evidence="2" id="KW-1185">Reference proteome</keyword>
<dbReference type="SUPFAM" id="SSF57889">
    <property type="entry name" value="Cysteine-rich domain"/>
    <property type="match status" value="1"/>
</dbReference>
<evidence type="ECO:0000313" key="2">
    <source>
        <dbReference type="Proteomes" id="UP000479710"/>
    </source>
</evidence>
<organism evidence="1 2">
    <name type="scientific">Oryza meyeriana var. granulata</name>
    <dbReference type="NCBI Taxonomy" id="110450"/>
    <lineage>
        <taxon>Eukaryota</taxon>
        <taxon>Viridiplantae</taxon>
        <taxon>Streptophyta</taxon>
        <taxon>Embryophyta</taxon>
        <taxon>Tracheophyta</taxon>
        <taxon>Spermatophyta</taxon>
        <taxon>Magnoliopsida</taxon>
        <taxon>Liliopsida</taxon>
        <taxon>Poales</taxon>
        <taxon>Poaceae</taxon>
        <taxon>BOP clade</taxon>
        <taxon>Oryzoideae</taxon>
        <taxon>Oryzeae</taxon>
        <taxon>Oryzinae</taxon>
        <taxon>Oryza</taxon>
        <taxon>Oryza meyeriana</taxon>
    </lineage>
</organism>
<dbReference type="AlphaFoldDB" id="A0A6G1EMF5"/>
<proteinExistence type="predicted"/>
<evidence type="ECO:0000313" key="1">
    <source>
        <dbReference type="EMBL" id="KAF0925807.1"/>
    </source>
</evidence>
<reference evidence="1 2" key="1">
    <citation type="submission" date="2019-11" db="EMBL/GenBank/DDBJ databases">
        <title>Whole genome sequence of Oryza granulata.</title>
        <authorList>
            <person name="Li W."/>
        </authorList>
    </citation>
    <scope>NUCLEOTIDE SEQUENCE [LARGE SCALE GENOMIC DNA]</scope>
    <source>
        <strain evidence="2">cv. Menghai</strain>
        <tissue evidence="1">Leaf</tissue>
    </source>
</reference>
<dbReference type="OrthoDB" id="1884766at2759"/>
<sequence length="127" mass="13495">MLSAVAVGLSPCRGPSLLPAPCHHRCLLPSAKPMAAQGRRRRFCDACGETAVGLIYHCACDNCDLHLCCAGLDRILPTDDNGDVLLLCKSKSEDQTVTTALAPGIDRAATTVGMNLRAMTTTAKRRE</sequence>
<dbReference type="InterPro" id="IPR046349">
    <property type="entry name" value="C1-like_sf"/>
</dbReference>
<accession>A0A6G1EMF5</accession>
<gene>
    <name evidence="1" type="ORF">E2562_018463</name>
</gene>
<name>A0A6G1EMF5_9ORYZ</name>
<dbReference type="EMBL" id="SPHZ02000003">
    <property type="protein sequence ID" value="KAF0925807.1"/>
    <property type="molecule type" value="Genomic_DNA"/>
</dbReference>
<dbReference type="Proteomes" id="UP000479710">
    <property type="component" value="Unassembled WGS sequence"/>
</dbReference>
<evidence type="ECO:0008006" key="3">
    <source>
        <dbReference type="Google" id="ProtNLM"/>
    </source>
</evidence>
<protein>
    <recommendedName>
        <fullName evidence="3">DC1 domain-containing protein</fullName>
    </recommendedName>
</protein>